<reference evidence="1 2" key="1">
    <citation type="submission" date="2017-01" db="EMBL/GenBank/DDBJ databases">
        <authorList>
            <person name="Cao J.-M."/>
        </authorList>
    </citation>
    <scope>NUCLEOTIDE SEQUENCE [LARGE SCALE GENOMIC DNA]</scope>
    <source>
        <strain evidence="1 2">888-76</strain>
    </source>
</reference>
<dbReference type="KEGG" id="kco:BWI95_02665"/>
<proteinExistence type="predicted"/>
<sequence length="91" mass="10607">MIDEKTALASAKAWANENFENGWDEAYHVASLVESDNKRYWEINTNIAPPLDAPFSEQFLPSPFKYYVDPETGECIGYRGHRDKHICKRRR</sequence>
<evidence type="ECO:0000313" key="1">
    <source>
        <dbReference type="EMBL" id="APZ04046.1"/>
    </source>
</evidence>
<protein>
    <submittedName>
        <fullName evidence="1">Uncharacterized protein</fullName>
    </submittedName>
</protein>
<gene>
    <name evidence="1" type="ORF">BWI95_02665</name>
</gene>
<dbReference type="RefSeq" id="WP_076768959.1">
    <property type="nucleotide sequence ID" value="NZ_CP019445.1"/>
</dbReference>
<organism evidence="1 2">
    <name type="scientific">Kosakonia cowanii JCM 10956 = DSM 18146</name>
    <dbReference type="NCBI Taxonomy" id="1300165"/>
    <lineage>
        <taxon>Bacteria</taxon>
        <taxon>Pseudomonadati</taxon>
        <taxon>Pseudomonadota</taxon>
        <taxon>Gammaproteobacteria</taxon>
        <taxon>Enterobacterales</taxon>
        <taxon>Enterobacteriaceae</taxon>
        <taxon>Kosakonia</taxon>
    </lineage>
</organism>
<name>A0A807LBU2_9ENTR</name>
<accession>A0A807LBU2</accession>
<dbReference type="AlphaFoldDB" id="A0A807LBU2"/>
<keyword evidence="2" id="KW-1185">Reference proteome</keyword>
<dbReference type="Proteomes" id="UP000187148">
    <property type="component" value="Chromosome"/>
</dbReference>
<dbReference type="EMBL" id="CP019445">
    <property type="protein sequence ID" value="APZ04046.1"/>
    <property type="molecule type" value="Genomic_DNA"/>
</dbReference>
<evidence type="ECO:0000313" key="2">
    <source>
        <dbReference type="Proteomes" id="UP000187148"/>
    </source>
</evidence>